<reference evidence="1" key="1">
    <citation type="submission" date="2012-10" db="EMBL/GenBank/DDBJ databases">
        <authorList>
            <person name="Sandrine L."/>
        </authorList>
    </citation>
    <scope>NUCLEOTIDE SEQUENCE</scope>
</reference>
<name>S0DE78_9ZZZZ</name>
<dbReference type="EMBL" id="HF548302">
    <property type="protein sequence ID" value="CCO21437.1"/>
    <property type="molecule type" value="Genomic_DNA"/>
</dbReference>
<sequence length="309" mass="32693">MKNILRTFAAAALATFFLTGCDNDYIEPLTGKFPVPEEYTLTTLASQTREKQDNGNRIITLSLTSGDASLSVEFVSNVYYLKPAGYTVATAATAQNGNYVGERTRFGSQNVTGGVINVELAGTSDYTIHGTLQLADGSFVRVDYAGKIIFEEEVIVYTYTIETQVPYAYTYDGMNYISVEGSQLNKITLKADGAPAGYFEIVNAASATSLSGVYPVSSSISDASGAVVAGTYMDLSAYGIGIIKGGSYLWEDGAELFLFSGNLTIADAAGVLTLTSSDLAILDITSPLGGQTPLPGVKSIDFKNATKTN</sequence>
<organism evidence="1">
    <name type="scientific">termite gut metagenome</name>
    <dbReference type="NCBI Taxonomy" id="433724"/>
    <lineage>
        <taxon>unclassified sequences</taxon>
        <taxon>metagenomes</taxon>
        <taxon>organismal metagenomes</taxon>
    </lineage>
</organism>
<proteinExistence type="predicted"/>
<dbReference type="PROSITE" id="PS51257">
    <property type="entry name" value="PROKAR_LIPOPROTEIN"/>
    <property type="match status" value="1"/>
</dbReference>
<dbReference type="AlphaFoldDB" id="S0DE78"/>
<accession>S0DE78</accession>
<protein>
    <submittedName>
        <fullName evidence="1">Uncharacterized protein</fullName>
    </submittedName>
</protein>
<reference evidence="1" key="2">
    <citation type="journal article" date="2013" name="Biotechnol. Biofuels">
        <title>Mining for hemicellulases in the fungus-growing termite Pseudacanthotermes militaris using functional metagenomics.</title>
        <authorList>
            <person name="Bastien G."/>
            <person name="Arnal G."/>
            <person name="Bozonnet S."/>
            <person name="Laguerre S."/>
            <person name="Ferreira F."/>
            <person name="Faure R."/>
            <person name="Henrissat B."/>
            <person name="Lefevre F."/>
            <person name="Robe P."/>
            <person name="Bouchez O."/>
            <person name="Noirot C."/>
            <person name="Dumon C."/>
            <person name="O'Donohue M."/>
        </authorList>
    </citation>
    <scope>NUCLEOTIDE SEQUENCE</scope>
</reference>
<gene>
    <name evidence="1" type="ORF">BN138_625</name>
</gene>
<evidence type="ECO:0000313" key="1">
    <source>
        <dbReference type="EMBL" id="CCO21437.1"/>
    </source>
</evidence>